<proteinExistence type="predicted"/>
<dbReference type="Proteomes" id="UP000784294">
    <property type="component" value="Unassembled WGS sequence"/>
</dbReference>
<evidence type="ECO:0000313" key="2">
    <source>
        <dbReference type="Proteomes" id="UP000784294"/>
    </source>
</evidence>
<accession>A0A3S5ADS0</accession>
<organism evidence="1 2">
    <name type="scientific">Protopolystoma xenopodis</name>
    <dbReference type="NCBI Taxonomy" id="117903"/>
    <lineage>
        <taxon>Eukaryota</taxon>
        <taxon>Metazoa</taxon>
        <taxon>Spiralia</taxon>
        <taxon>Lophotrochozoa</taxon>
        <taxon>Platyhelminthes</taxon>
        <taxon>Monogenea</taxon>
        <taxon>Polyopisthocotylea</taxon>
        <taxon>Polystomatidea</taxon>
        <taxon>Polystomatidae</taxon>
        <taxon>Protopolystoma</taxon>
    </lineage>
</organism>
<dbReference type="EMBL" id="CAAALY010019127">
    <property type="protein sequence ID" value="VEL13846.1"/>
    <property type="molecule type" value="Genomic_DNA"/>
</dbReference>
<dbReference type="AlphaFoldDB" id="A0A3S5ADS0"/>
<comment type="caution">
    <text evidence="1">The sequence shown here is derived from an EMBL/GenBank/DDBJ whole genome shotgun (WGS) entry which is preliminary data.</text>
</comment>
<protein>
    <submittedName>
        <fullName evidence="1">Uncharacterized protein</fullName>
    </submittedName>
</protein>
<gene>
    <name evidence="1" type="ORF">PXEA_LOCUS7286</name>
</gene>
<keyword evidence="2" id="KW-1185">Reference proteome</keyword>
<evidence type="ECO:0000313" key="1">
    <source>
        <dbReference type="EMBL" id="VEL13846.1"/>
    </source>
</evidence>
<name>A0A3S5ADS0_9PLAT</name>
<sequence length="147" mass="16174">MLDSEFLEAALTTARDGILSHPAPIHTFSLDDSFSANSCCLHKSLAKHRFDLLEYTSRLACSRRWSVISDCSLIRALRFRVYVAQTGLASATESEPKPGSTSKPQKHVDASAFGGSKAQQVCLKVDLRKTCFLRAAFCPSRFFAANN</sequence>
<reference evidence="1" key="1">
    <citation type="submission" date="2018-11" db="EMBL/GenBank/DDBJ databases">
        <authorList>
            <consortium name="Pathogen Informatics"/>
        </authorList>
    </citation>
    <scope>NUCLEOTIDE SEQUENCE</scope>
</reference>